<dbReference type="OrthoDB" id="10262360at2759"/>
<dbReference type="PRINTS" id="PR01547">
    <property type="entry name" value="YEAST176DUF"/>
</dbReference>
<keyword evidence="2" id="KW-0677">Repeat</keyword>
<dbReference type="GO" id="GO:0010506">
    <property type="term" value="P:regulation of autophagy"/>
    <property type="evidence" value="ECO:0007669"/>
    <property type="project" value="TreeGrafter"/>
</dbReference>
<accession>A0A1J4JQT2</accession>
<dbReference type="GO" id="GO:0005737">
    <property type="term" value="C:cytoplasm"/>
    <property type="evidence" value="ECO:0007669"/>
    <property type="project" value="TreeGrafter"/>
</dbReference>
<proteinExistence type="predicted"/>
<dbReference type="GO" id="GO:0009267">
    <property type="term" value="P:cellular response to starvation"/>
    <property type="evidence" value="ECO:0007669"/>
    <property type="project" value="TreeGrafter"/>
</dbReference>
<evidence type="ECO:0000259" key="4">
    <source>
        <dbReference type="SMART" id="SM01302"/>
    </source>
</evidence>
<dbReference type="InterPro" id="IPR016024">
    <property type="entry name" value="ARM-type_fold"/>
</dbReference>
<dbReference type="AlphaFoldDB" id="A0A1J4JQT2"/>
<dbReference type="VEuPathDB" id="TrichDB:TRFO_31701"/>
<evidence type="ECO:0000256" key="1">
    <source>
        <dbReference type="ARBA" id="ARBA00022574"/>
    </source>
</evidence>
<evidence type="ECO:0000256" key="2">
    <source>
        <dbReference type="ARBA" id="ARBA00022737"/>
    </source>
</evidence>
<dbReference type="Gene3D" id="1.25.10.10">
    <property type="entry name" value="Leucine-rich Repeat Variant"/>
    <property type="match status" value="1"/>
</dbReference>
<name>A0A1J4JQT2_9EUKA</name>
<reference evidence="5" key="1">
    <citation type="submission" date="2016-10" db="EMBL/GenBank/DDBJ databases">
        <authorList>
            <person name="Benchimol M."/>
            <person name="Almeida L.G."/>
            <person name="Vasconcelos A.T."/>
            <person name="Perreira-Neves A."/>
            <person name="Rosa I.A."/>
            <person name="Tasca T."/>
            <person name="Bogo M.R."/>
            <person name="de Souza W."/>
        </authorList>
    </citation>
    <scope>NUCLEOTIDE SEQUENCE [LARGE SCALE GENOMIC DNA]</scope>
    <source>
        <strain evidence="5">K</strain>
    </source>
</reference>
<organism evidence="5 6">
    <name type="scientific">Tritrichomonas foetus</name>
    <dbReference type="NCBI Taxonomy" id="1144522"/>
    <lineage>
        <taxon>Eukaryota</taxon>
        <taxon>Metamonada</taxon>
        <taxon>Parabasalia</taxon>
        <taxon>Tritrichomonadida</taxon>
        <taxon>Tritrichomonadidae</taxon>
        <taxon>Tritrichomonas</taxon>
    </lineage>
</organism>
<dbReference type="GO" id="GO:0071230">
    <property type="term" value="P:cellular response to amino acid stimulus"/>
    <property type="evidence" value="ECO:0007669"/>
    <property type="project" value="TreeGrafter"/>
</dbReference>
<dbReference type="GO" id="GO:0030674">
    <property type="term" value="F:protein-macromolecule adaptor activity"/>
    <property type="evidence" value="ECO:0007669"/>
    <property type="project" value="TreeGrafter"/>
</dbReference>
<dbReference type="InterPro" id="IPR011989">
    <property type="entry name" value="ARM-like"/>
</dbReference>
<feature type="domain" description="Raptor N-terminal CASPase-like" evidence="4">
    <location>
        <begin position="27"/>
        <end position="179"/>
    </location>
</feature>
<evidence type="ECO:0000313" key="6">
    <source>
        <dbReference type="Proteomes" id="UP000179807"/>
    </source>
</evidence>
<feature type="region of interest" description="Disordered" evidence="3">
    <location>
        <begin position="1"/>
        <end position="24"/>
    </location>
</feature>
<dbReference type="InterPro" id="IPR004083">
    <property type="entry name" value="Raptor"/>
</dbReference>
<keyword evidence="1" id="KW-0853">WD repeat</keyword>
<dbReference type="GO" id="GO:0031929">
    <property type="term" value="P:TOR signaling"/>
    <property type="evidence" value="ECO:0007669"/>
    <property type="project" value="InterPro"/>
</dbReference>
<dbReference type="GeneID" id="94842786"/>
<dbReference type="SUPFAM" id="SSF48371">
    <property type="entry name" value="ARM repeat"/>
    <property type="match status" value="1"/>
</dbReference>
<dbReference type="SMART" id="SM01302">
    <property type="entry name" value="Raptor_N"/>
    <property type="match status" value="1"/>
</dbReference>
<dbReference type="InterPro" id="IPR029347">
    <property type="entry name" value="Raptor_N"/>
</dbReference>
<dbReference type="GO" id="GO:0031931">
    <property type="term" value="C:TORC1 complex"/>
    <property type="evidence" value="ECO:0007669"/>
    <property type="project" value="InterPro"/>
</dbReference>
<dbReference type="EMBL" id="MLAK01000910">
    <property type="protein sequence ID" value="OHT01473.1"/>
    <property type="molecule type" value="Genomic_DNA"/>
</dbReference>
<dbReference type="PANTHER" id="PTHR12848">
    <property type="entry name" value="REGULATORY-ASSOCIATED PROTEIN OF MTOR"/>
    <property type="match status" value="1"/>
</dbReference>
<protein>
    <recommendedName>
        <fullName evidence="4">Raptor N-terminal CASPase-like domain-containing protein</fullName>
    </recommendedName>
</protein>
<keyword evidence="6" id="KW-1185">Reference proteome</keyword>
<sequence length="635" mass="71329">MFNPTPHHMKSPMVFNRQGGPQQITSSSKTKHALAFLCLFDGLRTPSIRRLVRKPRTICMKPLLTFDPSFYAPSSKSSLQETYLKSVNCPCEIAVDPSVQTVLNLLRRHTTSMPPQRVILHYFGHGCHPPMADGCLFFFTDDRARYKPIKIQNIVNACACPLCIILDCPFAGVLLAHLSSRADIFAFCACSACEQLPLSTDAPMDLFSSCLLKPFDTALFWRMRQNSSIYEEQKMPPEECCEFLNNLFMSLLDSILFDTQTKNNIESFTRDPSIAQLTRGFVLAQRVMLSFNLHPIAQPDLKPMASHPLWEFWDVALDFSVTMEKDEAISMIFKLFISSFKKFPKSGYFPLFSFLMTIQDYHESVCQVLFDYMDSTEGAAENAARSSIPKTIMKMQKPSAISLLILAKILSTGSTAPFDQQTPFNFASSSNNSVIKAGMLAMCCALNNQSLASFNRLTNLCIDHAVDCAPYSALFLGLLIERGGRLMNLPPFCETFVKLIKEDTRDDVRAASVFVLGVSKDTQYIEMLVDLLADKSPFVRVQSFFALLQMMQVAPNKEIFPKMKALQNDTDQICKNAVIDAIPTLELIEANADDAFGVKPVCFSLNGILQNLTLSVRSPGFMKRYEKNVFELKQK</sequence>
<dbReference type="RefSeq" id="XP_068354609.1">
    <property type="nucleotide sequence ID" value="XM_068508082.1"/>
</dbReference>
<comment type="caution">
    <text evidence="5">The sequence shown here is derived from an EMBL/GenBank/DDBJ whole genome shotgun (WGS) entry which is preliminary data.</text>
</comment>
<dbReference type="Pfam" id="PF14538">
    <property type="entry name" value="Raptor_N"/>
    <property type="match status" value="1"/>
</dbReference>
<dbReference type="Pfam" id="PF13646">
    <property type="entry name" value="HEAT_2"/>
    <property type="match status" value="1"/>
</dbReference>
<dbReference type="GO" id="GO:0030307">
    <property type="term" value="P:positive regulation of cell growth"/>
    <property type="evidence" value="ECO:0007669"/>
    <property type="project" value="TreeGrafter"/>
</dbReference>
<dbReference type="Proteomes" id="UP000179807">
    <property type="component" value="Unassembled WGS sequence"/>
</dbReference>
<evidence type="ECO:0000256" key="3">
    <source>
        <dbReference type="SAM" id="MobiDB-lite"/>
    </source>
</evidence>
<evidence type="ECO:0000313" key="5">
    <source>
        <dbReference type="EMBL" id="OHT01473.1"/>
    </source>
</evidence>
<gene>
    <name evidence="5" type="ORF">TRFO_31701</name>
</gene>
<dbReference type="PANTHER" id="PTHR12848:SF16">
    <property type="entry name" value="REGULATORY-ASSOCIATED PROTEIN OF MTOR"/>
    <property type="match status" value="1"/>
</dbReference>